<organism evidence="5 6">
    <name type="scientific">Dyadobacter koreensis</name>
    <dbReference type="NCBI Taxonomy" id="408657"/>
    <lineage>
        <taxon>Bacteria</taxon>
        <taxon>Pseudomonadati</taxon>
        <taxon>Bacteroidota</taxon>
        <taxon>Cytophagia</taxon>
        <taxon>Cytophagales</taxon>
        <taxon>Spirosomataceae</taxon>
        <taxon>Dyadobacter</taxon>
    </lineage>
</organism>
<name>A0A1H6Q0Z8_9BACT</name>
<dbReference type="InterPro" id="IPR026444">
    <property type="entry name" value="Secre_tail"/>
</dbReference>
<evidence type="ECO:0000313" key="5">
    <source>
        <dbReference type="EMBL" id="SEI37523.1"/>
    </source>
</evidence>
<evidence type="ECO:0000256" key="2">
    <source>
        <dbReference type="ARBA" id="ARBA00022729"/>
    </source>
</evidence>
<protein>
    <submittedName>
        <fullName evidence="5">Por secretion system C-terminal sorting domain-containing protein</fullName>
    </submittedName>
</protein>
<dbReference type="RefSeq" id="WP_090330780.1">
    <property type="nucleotide sequence ID" value="NZ_FNXY01000001.1"/>
</dbReference>
<dbReference type="STRING" id="408657.SAMN04487995_0143"/>
<dbReference type="Pfam" id="PF11999">
    <property type="entry name" value="Ice_binding"/>
    <property type="match status" value="1"/>
</dbReference>
<dbReference type="NCBIfam" id="TIGR04183">
    <property type="entry name" value="Por_Secre_tail"/>
    <property type="match status" value="1"/>
</dbReference>
<dbReference type="OrthoDB" id="2082707at2"/>
<dbReference type="Proteomes" id="UP000199532">
    <property type="component" value="Unassembled WGS sequence"/>
</dbReference>
<evidence type="ECO:0000313" key="6">
    <source>
        <dbReference type="Proteomes" id="UP000199532"/>
    </source>
</evidence>
<sequence>MKNFSKQVLFILILALVISRSQAQTIPTIGTTAGSFVLFTNAGALTNVGASKVTGNIGTNAGAYSGFNPTILFGESEVANGVSAAAVPEVSAAYDSFNAITCTSTLTSPLGAGQILSPGVYCLGGETALTGDLILDAALDPNAIFIIKINGALSTAGLSNIVLINGAQVSNVYWQIGGAFTTGASSSFLGTVVAAGAIEFLEASIFQGKALTTAGAITLHNNIVNTDETPLPVTLTKFNVEKVEDKFVSVAWSTVSEENSERFEVERSATGKEWNSIGTLAAKGESSVLTNYVFTDQNALAGVNYYRLKMIDKDQTFAYSRIRSIELKPLISFVMYPNPTVSSVTIRVDNIEQIKRIQLIDFSGRSVYDMQKLDFLSLDSYIDMKNYPSGPYVARITGLNGVISMMRVVKL</sequence>
<comment type="similarity">
    <text evidence="1">Belongs to the ice-binding protein family.</text>
</comment>
<gene>
    <name evidence="5" type="ORF">SAMN04487995_0143</name>
</gene>
<dbReference type="AlphaFoldDB" id="A0A1H6Q0Z8"/>
<dbReference type="InterPro" id="IPR021884">
    <property type="entry name" value="Ice-bd_prot"/>
</dbReference>
<accession>A0A1H6Q0Z8</accession>
<feature type="domain" description="Secretion system C-terminal sorting" evidence="4">
    <location>
        <begin position="335"/>
        <end position="402"/>
    </location>
</feature>
<evidence type="ECO:0000256" key="3">
    <source>
        <dbReference type="SAM" id="SignalP"/>
    </source>
</evidence>
<dbReference type="EMBL" id="FNXY01000001">
    <property type="protein sequence ID" value="SEI37523.1"/>
    <property type="molecule type" value="Genomic_DNA"/>
</dbReference>
<feature type="signal peptide" evidence="3">
    <location>
        <begin position="1"/>
        <end position="23"/>
    </location>
</feature>
<feature type="chain" id="PRO_5011748695" evidence="3">
    <location>
        <begin position="24"/>
        <end position="411"/>
    </location>
</feature>
<proteinExistence type="inferred from homology"/>
<keyword evidence="6" id="KW-1185">Reference proteome</keyword>
<evidence type="ECO:0000259" key="4">
    <source>
        <dbReference type="Pfam" id="PF18962"/>
    </source>
</evidence>
<keyword evidence="2 3" id="KW-0732">Signal</keyword>
<dbReference type="InterPro" id="IPR013783">
    <property type="entry name" value="Ig-like_fold"/>
</dbReference>
<dbReference type="Gene3D" id="2.60.40.10">
    <property type="entry name" value="Immunoglobulins"/>
    <property type="match status" value="1"/>
</dbReference>
<reference evidence="5 6" key="1">
    <citation type="submission" date="2016-10" db="EMBL/GenBank/DDBJ databases">
        <authorList>
            <person name="de Groot N.N."/>
        </authorList>
    </citation>
    <scope>NUCLEOTIDE SEQUENCE [LARGE SCALE GENOMIC DNA]</scope>
    <source>
        <strain evidence="5 6">DSM 19938</strain>
    </source>
</reference>
<dbReference type="Pfam" id="PF18962">
    <property type="entry name" value="Por_Secre_tail"/>
    <property type="match status" value="1"/>
</dbReference>
<evidence type="ECO:0000256" key="1">
    <source>
        <dbReference type="ARBA" id="ARBA00005445"/>
    </source>
</evidence>